<dbReference type="GO" id="GO:0003677">
    <property type="term" value="F:DNA binding"/>
    <property type="evidence" value="ECO:0007669"/>
    <property type="project" value="UniProtKB-KW"/>
</dbReference>
<dbReference type="Gene3D" id="1.10.10.10">
    <property type="entry name" value="Winged helix-like DNA-binding domain superfamily/Winged helix DNA-binding domain"/>
    <property type="match status" value="1"/>
</dbReference>
<name>A0A0G4HJH4_9ALVE</name>
<keyword evidence="2" id="KW-0238">DNA-binding</keyword>
<proteinExistence type="predicted"/>
<feature type="compositionally biased region" description="Basic and acidic residues" evidence="5">
    <location>
        <begin position="1208"/>
        <end position="1218"/>
    </location>
</feature>
<feature type="region of interest" description="Disordered" evidence="5">
    <location>
        <begin position="1063"/>
        <end position="1092"/>
    </location>
</feature>
<dbReference type="EMBL" id="CDMZ01002877">
    <property type="protein sequence ID" value="CEM44239.1"/>
    <property type="molecule type" value="Genomic_DNA"/>
</dbReference>
<dbReference type="CDD" id="cd00167">
    <property type="entry name" value="SANT"/>
    <property type="match status" value="1"/>
</dbReference>
<evidence type="ECO:0000313" key="10">
    <source>
        <dbReference type="EMBL" id="CEM44239.1"/>
    </source>
</evidence>
<dbReference type="InterPro" id="IPR009057">
    <property type="entry name" value="Homeodomain-like_sf"/>
</dbReference>
<keyword evidence="4" id="KW-0539">Nucleus</keyword>
<dbReference type="SMART" id="SM00717">
    <property type="entry name" value="SANT"/>
    <property type="match status" value="1"/>
</dbReference>
<keyword evidence="1" id="KW-0805">Transcription regulation</keyword>
<evidence type="ECO:0000256" key="3">
    <source>
        <dbReference type="ARBA" id="ARBA00023163"/>
    </source>
</evidence>
<feature type="compositionally biased region" description="Low complexity" evidence="5">
    <location>
        <begin position="533"/>
        <end position="546"/>
    </location>
</feature>
<feature type="compositionally biased region" description="Basic and acidic residues" evidence="5">
    <location>
        <begin position="278"/>
        <end position="297"/>
    </location>
</feature>
<feature type="region of interest" description="Disordered" evidence="5">
    <location>
        <begin position="1208"/>
        <end position="1273"/>
    </location>
</feature>
<protein>
    <recommendedName>
        <fullName evidence="11">SWIRM domain-containing protein</fullName>
    </recommendedName>
</protein>
<evidence type="ECO:0000259" key="7">
    <source>
        <dbReference type="PROSITE" id="PS50934"/>
    </source>
</evidence>
<dbReference type="Pfam" id="PF13921">
    <property type="entry name" value="Myb_DNA-bind_6"/>
    <property type="match status" value="1"/>
</dbReference>
<dbReference type="InterPro" id="IPR049898">
    <property type="entry name" value="MARR_BRCT_CHROMO"/>
</dbReference>
<feature type="compositionally biased region" description="Basic and acidic residues" evidence="5">
    <location>
        <begin position="307"/>
        <end position="324"/>
    </location>
</feature>
<dbReference type="InterPro" id="IPR036388">
    <property type="entry name" value="WH-like_DNA-bd_sf"/>
</dbReference>
<evidence type="ECO:0000256" key="2">
    <source>
        <dbReference type="ARBA" id="ARBA00023125"/>
    </source>
</evidence>
<reference evidence="10" key="1">
    <citation type="submission" date="2014-11" db="EMBL/GenBank/DDBJ databases">
        <authorList>
            <person name="Otto D Thomas"/>
            <person name="Naeem Raeece"/>
        </authorList>
    </citation>
    <scope>NUCLEOTIDE SEQUENCE</scope>
</reference>
<feature type="domain" description="Myb-like" evidence="6">
    <location>
        <begin position="862"/>
        <end position="914"/>
    </location>
</feature>
<organism evidence="10">
    <name type="scientific">Chromera velia CCMP2878</name>
    <dbReference type="NCBI Taxonomy" id="1169474"/>
    <lineage>
        <taxon>Eukaryota</taxon>
        <taxon>Sar</taxon>
        <taxon>Alveolata</taxon>
        <taxon>Colpodellida</taxon>
        <taxon>Chromeraceae</taxon>
        <taxon>Chromera</taxon>
    </lineage>
</organism>
<feature type="compositionally biased region" description="Basic and acidic residues" evidence="5">
    <location>
        <begin position="429"/>
        <end position="449"/>
    </location>
</feature>
<feature type="compositionally biased region" description="Gly residues" evidence="5">
    <location>
        <begin position="1259"/>
        <end position="1273"/>
    </location>
</feature>
<dbReference type="PROSITE" id="PS50090">
    <property type="entry name" value="MYB_LIKE"/>
    <property type="match status" value="1"/>
</dbReference>
<dbReference type="PANTHER" id="PTHR12802">
    <property type="entry name" value="SWI/SNF COMPLEX-RELATED"/>
    <property type="match status" value="1"/>
</dbReference>
<feature type="region of interest" description="Disordered" evidence="5">
    <location>
        <begin position="770"/>
        <end position="793"/>
    </location>
</feature>
<evidence type="ECO:0008006" key="11">
    <source>
        <dbReference type="Google" id="ProtNLM"/>
    </source>
</evidence>
<dbReference type="Gene3D" id="1.10.10.60">
    <property type="entry name" value="Homeodomain-like"/>
    <property type="match status" value="1"/>
</dbReference>
<sequence>MVRAFQQAQRPIAPQDAEFVAAQDDEVVAGLSRIRQGLLTQGPWFEGNTPPEDKLFTTAVRLVKYLDAKFGVQASEVDRSLWKLPGRLFRDLSQRGALFEILYTILLHKSHYKQELDFSISSTTDVDLVQKLMRNLKDSKQWTPKRIVVYVSNEHQEAEFRSLCQTVVHFGCRIAQRAEDASIVLIPPRYLNPAASPKYKVVGRLQNGLALIHWTFHPESYDALVSWDSTSRPEEPPPSPPRFLSSAFLLDSARFNEWMVEADYEVDTATAGIDPRSLEAEESRFSMEEFEEHVKDRRKEKKKEKKEKKGDRDRDRGQRDRSQDRISIASGHSSDGPGRHQQDVSGDMNEDEAPLRPPPAKRQRRDSSKERGGCVYVEVECLPSVETPSRCRVLKEHIEEAVGEAGGRGPRERPGALSEDDESILARVNDWETAREKSPKRRLKDEKSDVSMIDVDGGGAASSSSAAAAGGPGNFLAAADVDVQQLARKQRGRAPRRAGEGDSEGKKSEGEDDEVREVPAPSALNKDPQGPVAGAPAAAAAAAAAGDGSGRPKTPPGGSMGPPQPSIAVPIATGHNTFKIPKNHINSVLLATQREGGKNLILQNIPPGTAPDVPPRPEDPDDREALEGAGVPHQARLSERIPAVLPPSCRWFRPNAVHPIEAEQMRAIMGASGSVGSSVHREREAAYMRLRNRVIEQYRRSPRKYLGLNDCRKIIDGDTAMTARIHAFLDHWGLINFQADPSTVPKRTKRLAGLRMAEVQAVSAENSRGLQTAAVSASPKNGSKSAKKDDMPTGPVRCAGCSKMCIYAYYILRQGIPNVSMKVLGSCAWCLKCFASGRYPQSLNQSCFNLVQLPVGASEDGWTDEETLRLIEGIERYAEDWETVAHHVSASMPEMSGRPTKSAAACVRRFVSLPIAEPFADFGKAPYRKSNDFSEIKKAAAADASSIHAIFDGPDNPLLAQLSFLASVVNPCVASAAAQAALQEAMRQARQVAKGEAPAVSSGPSADAGKKEQGAPPALSNGDVEMGTPGKENAGGSGLANGHSSAERPHPWAVSAAVEGDVEMGDAGGSSSSSSSSAQQPSGAAKGKGPISNIADIGAIPMRELDLQVMASVALSAAAVRARELADAEDLEIRRQLAILLEAQGEKVEAKLAQFRLLEETVRQEAEEVEGRVAALLEEKEALNQRIQVMTAEKEKLLQEREVERARIEAEREREKHKQQMQLQQQQLAAQQQQQQQAPPLQGSPRPPGAVAASPVPPAGGGGGVGGGGAPPA</sequence>
<dbReference type="Pfam" id="PF04433">
    <property type="entry name" value="SWIRM"/>
    <property type="match status" value="1"/>
</dbReference>
<gene>
    <name evidence="10" type="ORF">Cvel_7089</name>
</gene>
<dbReference type="PANTHER" id="PTHR12802:SF41">
    <property type="entry name" value="BRAHMA ASSOCIATED PROTEIN 155 KDA"/>
    <property type="match status" value="1"/>
</dbReference>
<dbReference type="InterPro" id="IPR032451">
    <property type="entry name" value="SMARCC_C"/>
</dbReference>
<feature type="domain" description="SANT" evidence="8">
    <location>
        <begin position="857"/>
        <end position="918"/>
    </location>
</feature>
<dbReference type="SUPFAM" id="SSF46689">
    <property type="entry name" value="Homeodomain-like"/>
    <property type="match status" value="2"/>
</dbReference>
<feature type="domain" description="Chromo" evidence="9">
    <location>
        <begin position="5"/>
        <end position="284"/>
    </location>
</feature>
<dbReference type="PROSITE" id="PS51293">
    <property type="entry name" value="SANT"/>
    <property type="match status" value="1"/>
</dbReference>
<dbReference type="VEuPathDB" id="CryptoDB:Cvel_7089"/>
<feature type="compositionally biased region" description="Basic and acidic residues" evidence="5">
    <location>
        <begin position="497"/>
        <end position="509"/>
    </location>
</feature>
<feature type="compositionally biased region" description="Low complexity" evidence="5">
    <location>
        <begin position="1220"/>
        <end position="1254"/>
    </location>
</feature>
<dbReference type="InterPro" id="IPR032450">
    <property type="entry name" value="SMARCC_N"/>
</dbReference>
<evidence type="ECO:0000259" key="6">
    <source>
        <dbReference type="PROSITE" id="PS50090"/>
    </source>
</evidence>
<feature type="domain" description="SWIRM" evidence="7">
    <location>
        <begin position="643"/>
        <end position="746"/>
    </location>
</feature>
<dbReference type="AlphaFoldDB" id="A0A0G4HJH4"/>
<dbReference type="InterPro" id="IPR017884">
    <property type="entry name" value="SANT_dom"/>
</dbReference>
<dbReference type="PROSITE" id="PS52032">
    <property type="entry name" value="MARR_BRCT_CHROMO"/>
    <property type="match status" value="1"/>
</dbReference>
<evidence type="ECO:0000259" key="8">
    <source>
        <dbReference type="PROSITE" id="PS51293"/>
    </source>
</evidence>
<dbReference type="Pfam" id="PF16495">
    <property type="entry name" value="SWIRM-assoc_1"/>
    <property type="match status" value="1"/>
</dbReference>
<feature type="compositionally biased region" description="Polar residues" evidence="5">
    <location>
        <begin position="770"/>
        <end position="784"/>
    </location>
</feature>
<feature type="region of interest" description="Disordered" evidence="5">
    <location>
        <begin position="601"/>
        <end position="626"/>
    </location>
</feature>
<evidence type="ECO:0000256" key="4">
    <source>
        <dbReference type="ARBA" id="ARBA00023242"/>
    </source>
</evidence>
<evidence type="ECO:0000256" key="1">
    <source>
        <dbReference type="ARBA" id="ARBA00023015"/>
    </source>
</evidence>
<feature type="region of interest" description="Disordered" evidence="5">
    <location>
        <begin position="278"/>
        <end position="371"/>
    </location>
</feature>
<feature type="compositionally biased region" description="Low complexity" evidence="5">
    <location>
        <begin position="1069"/>
        <end position="1085"/>
    </location>
</feature>
<evidence type="ECO:0000259" key="9">
    <source>
        <dbReference type="PROSITE" id="PS52032"/>
    </source>
</evidence>
<feature type="region of interest" description="Disordered" evidence="5">
    <location>
        <begin position="486"/>
        <end position="570"/>
    </location>
</feature>
<keyword evidence="3" id="KW-0804">Transcription</keyword>
<dbReference type="Pfam" id="PF16496">
    <property type="entry name" value="SWIRM-assoc_2"/>
    <property type="match status" value="1"/>
</dbReference>
<feature type="region of interest" description="Disordered" evidence="5">
    <location>
        <begin position="401"/>
        <end position="473"/>
    </location>
</feature>
<evidence type="ECO:0000256" key="5">
    <source>
        <dbReference type="SAM" id="MobiDB-lite"/>
    </source>
</evidence>
<dbReference type="GO" id="GO:0005634">
    <property type="term" value="C:nucleus"/>
    <property type="evidence" value="ECO:0007669"/>
    <property type="project" value="UniProtKB-ARBA"/>
</dbReference>
<feature type="region of interest" description="Disordered" evidence="5">
    <location>
        <begin position="993"/>
        <end position="1049"/>
    </location>
</feature>
<dbReference type="PROSITE" id="PS50934">
    <property type="entry name" value="SWIRM"/>
    <property type="match status" value="1"/>
</dbReference>
<accession>A0A0G4HJH4</accession>
<feature type="compositionally biased region" description="Basic and acidic residues" evidence="5">
    <location>
        <begin position="615"/>
        <end position="626"/>
    </location>
</feature>
<dbReference type="InterPro" id="IPR001005">
    <property type="entry name" value="SANT/Myb"/>
</dbReference>
<dbReference type="InterPro" id="IPR007526">
    <property type="entry name" value="SWIRM"/>
</dbReference>